<dbReference type="PANTHER" id="PTHR10972:SF136">
    <property type="entry name" value="OXYSTEROL-BINDING PROTEIN 8"/>
    <property type="match status" value="1"/>
</dbReference>
<organism evidence="6 7">
    <name type="scientific">Oikopleura dioica</name>
    <name type="common">Tunicate</name>
    <dbReference type="NCBI Taxonomy" id="34765"/>
    <lineage>
        <taxon>Eukaryota</taxon>
        <taxon>Metazoa</taxon>
        <taxon>Chordata</taxon>
        <taxon>Tunicata</taxon>
        <taxon>Appendicularia</taxon>
        <taxon>Copelata</taxon>
        <taxon>Oikopleuridae</taxon>
        <taxon>Oikopleura</taxon>
    </lineage>
</organism>
<dbReference type="InterPro" id="IPR000648">
    <property type="entry name" value="Oxysterol-bd"/>
</dbReference>
<evidence type="ECO:0000256" key="2">
    <source>
        <dbReference type="ARBA" id="ARBA00023055"/>
    </source>
</evidence>
<dbReference type="Gene3D" id="2.30.29.30">
    <property type="entry name" value="Pleckstrin-homology domain (PH domain)/Phosphotyrosine-binding domain (PTB)"/>
    <property type="match status" value="1"/>
</dbReference>
<evidence type="ECO:0000313" key="6">
    <source>
        <dbReference type="EMBL" id="CAG5098571.1"/>
    </source>
</evidence>
<protein>
    <submittedName>
        <fullName evidence="6">Oidioi.mRNA.OKI2018_I69.XSR.g15786.t1.cds</fullName>
    </submittedName>
</protein>
<accession>A0ABN7SFV5</accession>
<reference evidence="6 7" key="1">
    <citation type="submission" date="2021-04" db="EMBL/GenBank/DDBJ databases">
        <authorList>
            <person name="Bliznina A."/>
        </authorList>
    </citation>
    <scope>NUCLEOTIDE SEQUENCE [LARGE SCALE GENOMIC DNA]</scope>
</reference>
<keyword evidence="3" id="KW-0446">Lipid-binding</keyword>
<dbReference type="InterPro" id="IPR011993">
    <property type="entry name" value="PH-like_dom_sf"/>
</dbReference>
<dbReference type="PROSITE" id="PS50003">
    <property type="entry name" value="PH_DOMAIN"/>
    <property type="match status" value="1"/>
</dbReference>
<feature type="region of interest" description="Disordered" evidence="4">
    <location>
        <begin position="190"/>
        <end position="217"/>
    </location>
</feature>
<gene>
    <name evidence="6" type="ORF">OKIOD_LOCUS7344</name>
</gene>
<evidence type="ECO:0000259" key="5">
    <source>
        <dbReference type="PROSITE" id="PS50003"/>
    </source>
</evidence>
<keyword evidence="1" id="KW-0813">Transport</keyword>
<sequence length="463" mass="52955">MNGTLYKYTNFARGWQRRFFIIENGLLEYFLRDPEGDRSNRRGVLPLVDAVVTPDEDGHGFTITASNGYIFKLKAADARSRQIWIDQLRSAAKGIQKPLPPEYVSQVTNHQITDNYATKNVEHLQAAKESLAAARKYLSEIEDQCDRLPMNETYLKLKSYGRSAIQSLERATDIAERNIFFGRNELRKMPNPTELEREKRKSELSDDSDVEEESRSPWVPKKIEFEEPLVEYSDDQRDNMVSIMQTIPLGENLLSGSWPSWSISKNSGALYIGYLCRHCPDTTDPSDLAKWLLSLKCPSSVFRNRIPSKSPQYYECKFGEKHLQIEAFPGPVFKVSIANGLLIKFTLSFKSNFQGPGRPFFIQPLMTDLNIGIQFWNVTEMPSVRIHHPLSTPSLSWSGKWEMQNRELKQTITLSYLSEQRIEGSVLDKESSSEIQISGTIDEPLIGGTSYKPIEPDFFLQLQ</sequence>
<name>A0ABN7SFV5_OIKDI</name>
<proteinExistence type="predicted"/>
<dbReference type="PANTHER" id="PTHR10972">
    <property type="entry name" value="OXYSTEROL-BINDING PROTEIN-RELATED"/>
    <property type="match status" value="1"/>
</dbReference>
<keyword evidence="7" id="KW-1185">Reference proteome</keyword>
<evidence type="ECO:0000256" key="3">
    <source>
        <dbReference type="ARBA" id="ARBA00023121"/>
    </source>
</evidence>
<keyword evidence="2" id="KW-0445">Lipid transport</keyword>
<dbReference type="SMART" id="SM00233">
    <property type="entry name" value="PH"/>
    <property type="match status" value="1"/>
</dbReference>
<dbReference type="EMBL" id="OU015569">
    <property type="protein sequence ID" value="CAG5098571.1"/>
    <property type="molecule type" value="Genomic_DNA"/>
</dbReference>
<dbReference type="Pfam" id="PF00169">
    <property type="entry name" value="PH"/>
    <property type="match status" value="1"/>
</dbReference>
<feature type="domain" description="PH" evidence="5">
    <location>
        <begin position="1"/>
        <end position="93"/>
    </location>
</feature>
<dbReference type="Proteomes" id="UP001158576">
    <property type="component" value="Chromosome XSR"/>
</dbReference>
<evidence type="ECO:0000313" key="7">
    <source>
        <dbReference type="Proteomes" id="UP001158576"/>
    </source>
</evidence>
<feature type="compositionally biased region" description="Basic and acidic residues" evidence="4">
    <location>
        <begin position="190"/>
        <end position="204"/>
    </location>
</feature>
<evidence type="ECO:0000256" key="4">
    <source>
        <dbReference type="SAM" id="MobiDB-lite"/>
    </source>
</evidence>
<dbReference type="InterPro" id="IPR001849">
    <property type="entry name" value="PH_domain"/>
</dbReference>
<evidence type="ECO:0000256" key="1">
    <source>
        <dbReference type="ARBA" id="ARBA00022448"/>
    </source>
</evidence>
<dbReference type="SUPFAM" id="SSF50729">
    <property type="entry name" value="PH domain-like"/>
    <property type="match status" value="1"/>
</dbReference>